<keyword evidence="3 5" id="KW-1133">Transmembrane helix</keyword>
<reference evidence="7" key="1">
    <citation type="submission" date="2007-07" db="EMBL/GenBank/DDBJ databases">
        <title>PCAP assembly of the Caenorhabditis remanei genome.</title>
        <authorList>
            <consortium name="The Caenorhabditis remanei Sequencing Consortium"/>
            <person name="Wilson R.K."/>
        </authorList>
    </citation>
    <scope>NUCLEOTIDE SEQUENCE [LARGE SCALE GENOMIC DNA]</scope>
    <source>
        <strain evidence="7">PB4641</strain>
    </source>
</reference>
<feature type="transmembrane region" description="Helical" evidence="5">
    <location>
        <begin position="168"/>
        <end position="188"/>
    </location>
</feature>
<dbReference type="PROSITE" id="PS50244">
    <property type="entry name" value="S5A_REDUCTASE"/>
    <property type="match status" value="1"/>
</dbReference>
<dbReference type="RefSeq" id="XP_003118018.2">
    <property type="nucleotide sequence ID" value="XM_003117970.2"/>
</dbReference>
<evidence type="ECO:0000256" key="3">
    <source>
        <dbReference type="ARBA" id="ARBA00022989"/>
    </source>
</evidence>
<dbReference type="GO" id="GO:0006629">
    <property type="term" value="P:lipid metabolic process"/>
    <property type="evidence" value="ECO:0007669"/>
    <property type="project" value="InterPro"/>
</dbReference>
<keyword evidence="4 5" id="KW-0472">Membrane</keyword>
<dbReference type="Pfam" id="PF02544">
    <property type="entry name" value="Steroid_dh"/>
    <property type="match status" value="1"/>
</dbReference>
<dbReference type="InParanoid" id="E3LCK9"/>
<feature type="transmembrane region" description="Helical" evidence="5">
    <location>
        <begin position="103"/>
        <end position="124"/>
    </location>
</feature>
<evidence type="ECO:0000313" key="7">
    <source>
        <dbReference type="EMBL" id="EFO82616.1"/>
    </source>
</evidence>
<comment type="subcellular location">
    <subcellularLocation>
        <location evidence="1">Membrane</location>
        <topology evidence="1">Multi-pass membrane protein</topology>
    </subcellularLocation>
</comment>
<dbReference type="CTD" id="9822066"/>
<feature type="transmembrane region" description="Helical" evidence="5">
    <location>
        <begin position="194"/>
        <end position="214"/>
    </location>
</feature>
<dbReference type="GO" id="GO:0016627">
    <property type="term" value="F:oxidoreductase activity, acting on the CH-CH group of donors"/>
    <property type="evidence" value="ECO:0007669"/>
    <property type="project" value="InterPro"/>
</dbReference>
<dbReference type="AlphaFoldDB" id="E3LCK9"/>
<evidence type="ECO:0000256" key="1">
    <source>
        <dbReference type="ARBA" id="ARBA00004141"/>
    </source>
</evidence>
<evidence type="ECO:0000259" key="6">
    <source>
        <dbReference type="Pfam" id="PF02544"/>
    </source>
</evidence>
<dbReference type="OMA" id="HEWYLEN"/>
<accession>E3LCK9</accession>
<gene>
    <name evidence="7" type="ORF">CRE_00512</name>
</gene>
<sequence length="309" mass="36336">MFFFRGCFYDFDIRRVIYGSTIVSQVFHFRNSVCLLSLKHIYRTKSRWMRAPPLDPEDVEPESYVFYVENVILILAGTIYLLLSRIGLLSAKKRRPDCQHYQFPITIVEAWWIKNAVFLIGYPLAIIYSQSCMGRFTALLLFIDILLSFCWIPTEIFNCHHGVSLLEIFLRLVKNFFIAFVLITWSVYGANDKVLTYSQIFTTIVGLSLFFYGLRTKLINYRPVAFFPYNDSQTWPGRPDFENATSPQLFGEAVQWIAFHMISGSYASFGYACYKFLIAYARAHLRHEWYLENVPDYPRQRAMFIPRFV</sequence>
<dbReference type="GeneID" id="9822066"/>
<evidence type="ECO:0000256" key="2">
    <source>
        <dbReference type="ARBA" id="ARBA00022692"/>
    </source>
</evidence>
<name>E3LCK9_CAERE</name>
<proteinExistence type="predicted"/>
<dbReference type="InterPro" id="IPR001104">
    <property type="entry name" value="3-oxo-5_a-steroid_4-DH_C"/>
</dbReference>
<dbReference type="HOGENOM" id="CLU_900909_0_0_1"/>
<feature type="transmembrane region" description="Helical" evidence="5">
    <location>
        <begin position="136"/>
        <end position="156"/>
    </location>
</feature>
<keyword evidence="2 5" id="KW-0812">Transmembrane</keyword>
<dbReference type="Proteomes" id="UP000008281">
    <property type="component" value="Unassembled WGS sequence"/>
</dbReference>
<feature type="domain" description="3-oxo-5-alpha-steroid 4-dehydrogenase C-terminal" evidence="6">
    <location>
        <begin position="181"/>
        <end position="308"/>
    </location>
</feature>
<dbReference type="OrthoDB" id="5788137at2759"/>
<organism evidence="8">
    <name type="scientific">Caenorhabditis remanei</name>
    <name type="common">Caenorhabditis vulgaris</name>
    <dbReference type="NCBI Taxonomy" id="31234"/>
    <lineage>
        <taxon>Eukaryota</taxon>
        <taxon>Metazoa</taxon>
        <taxon>Ecdysozoa</taxon>
        <taxon>Nematoda</taxon>
        <taxon>Chromadorea</taxon>
        <taxon>Rhabditida</taxon>
        <taxon>Rhabditina</taxon>
        <taxon>Rhabditomorpha</taxon>
        <taxon>Rhabditoidea</taxon>
        <taxon>Rhabditidae</taxon>
        <taxon>Peloderinae</taxon>
        <taxon>Caenorhabditis</taxon>
    </lineage>
</organism>
<evidence type="ECO:0000313" key="8">
    <source>
        <dbReference type="Proteomes" id="UP000008281"/>
    </source>
</evidence>
<dbReference type="STRING" id="31234.E3LCK9"/>
<evidence type="ECO:0000256" key="5">
    <source>
        <dbReference type="SAM" id="Phobius"/>
    </source>
</evidence>
<evidence type="ECO:0000256" key="4">
    <source>
        <dbReference type="ARBA" id="ARBA00023136"/>
    </source>
</evidence>
<keyword evidence="8" id="KW-1185">Reference proteome</keyword>
<dbReference type="GO" id="GO:0016020">
    <property type="term" value="C:membrane"/>
    <property type="evidence" value="ECO:0007669"/>
    <property type="project" value="UniProtKB-SubCell"/>
</dbReference>
<dbReference type="KEGG" id="crq:GCK72_024828"/>
<dbReference type="EMBL" id="DS268407">
    <property type="protein sequence ID" value="EFO82616.1"/>
    <property type="molecule type" value="Genomic_DNA"/>
</dbReference>
<protein>
    <recommendedName>
        <fullName evidence="6">3-oxo-5-alpha-steroid 4-dehydrogenase C-terminal domain-containing protein</fullName>
    </recommendedName>
</protein>
<dbReference type="eggNOG" id="ENOG502TIEU">
    <property type="taxonomic scope" value="Eukaryota"/>
</dbReference>
<feature type="transmembrane region" description="Helical" evidence="5">
    <location>
        <begin position="64"/>
        <end position="83"/>
    </location>
</feature>